<dbReference type="EC" id="2.1.1.77" evidence="7"/>
<dbReference type="HAMAP" id="MF_00090">
    <property type="entry name" value="PIMT"/>
    <property type="match status" value="1"/>
</dbReference>
<evidence type="ECO:0000256" key="6">
    <source>
        <dbReference type="ARBA" id="ARBA00022691"/>
    </source>
</evidence>
<keyword evidence="9" id="KW-1185">Reference proteome</keyword>
<comment type="caution">
    <text evidence="8">The sequence shown here is derived from an EMBL/GenBank/DDBJ whole genome shotgun (WGS) entry which is preliminary data.</text>
</comment>
<dbReference type="Gene3D" id="3.40.50.150">
    <property type="entry name" value="Vaccinia Virus protein VP39"/>
    <property type="match status" value="1"/>
</dbReference>
<comment type="similarity">
    <text evidence="2 7">Belongs to the methyltransferase superfamily. L-isoaspartyl/D-aspartyl protein methyltransferase family.</text>
</comment>
<dbReference type="AlphaFoldDB" id="A0AAE3L5L3"/>
<dbReference type="GO" id="GO:0030091">
    <property type="term" value="P:protein repair"/>
    <property type="evidence" value="ECO:0007669"/>
    <property type="project" value="UniProtKB-UniRule"/>
</dbReference>
<dbReference type="SUPFAM" id="SSF53335">
    <property type="entry name" value="S-adenosyl-L-methionine-dependent methyltransferases"/>
    <property type="match status" value="1"/>
</dbReference>
<organism evidence="8 9">
    <name type="scientific">Methylohalomonas lacus</name>
    <dbReference type="NCBI Taxonomy" id="398773"/>
    <lineage>
        <taxon>Bacteria</taxon>
        <taxon>Pseudomonadati</taxon>
        <taxon>Pseudomonadota</taxon>
        <taxon>Gammaproteobacteria</taxon>
        <taxon>Methylohalomonadales</taxon>
        <taxon>Methylohalomonadaceae</taxon>
        <taxon>Methylohalomonas</taxon>
    </lineage>
</organism>
<evidence type="ECO:0000256" key="1">
    <source>
        <dbReference type="ARBA" id="ARBA00004496"/>
    </source>
</evidence>
<gene>
    <name evidence="7" type="primary">pcm</name>
    <name evidence="8" type="ORF">J2T55_001533</name>
</gene>
<dbReference type="FunFam" id="3.40.50.150:FF:000010">
    <property type="entry name" value="Protein-L-isoaspartate O-methyltransferase"/>
    <property type="match status" value="1"/>
</dbReference>
<evidence type="ECO:0000256" key="5">
    <source>
        <dbReference type="ARBA" id="ARBA00022679"/>
    </source>
</evidence>
<keyword evidence="3 7" id="KW-0963">Cytoplasm</keyword>
<dbReference type="InterPro" id="IPR029063">
    <property type="entry name" value="SAM-dependent_MTases_sf"/>
</dbReference>
<evidence type="ECO:0000256" key="4">
    <source>
        <dbReference type="ARBA" id="ARBA00022603"/>
    </source>
</evidence>
<dbReference type="Pfam" id="PF01135">
    <property type="entry name" value="PCMT"/>
    <property type="match status" value="1"/>
</dbReference>
<dbReference type="Proteomes" id="UP001204445">
    <property type="component" value="Unassembled WGS sequence"/>
</dbReference>
<dbReference type="GO" id="GO:0004719">
    <property type="term" value="F:protein-L-isoaspartate (D-aspartate) O-methyltransferase activity"/>
    <property type="evidence" value="ECO:0007669"/>
    <property type="project" value="UniProtKB-UniRule"/>
</dbReference>
<evidence type="ECO:0000313" key="9">
    <source>
        <dbReference type="Proteomes" id="UP001204445"/>
    </source>
</evidence>
<dbReference type="GO" id="GO:0032259">
    <property type="term" value="P:methylation"/>
    <property type="evidence" value="ECO:0007669"/>
    <property type="project" value="UniProtKB-KW"/>
</dbReference>
<name>A0AAE3L5L3_9GAMM</name>
<reference evidence="8" key="1">
    <citation type="submission" date="2022-08" db="EMBL/GenBank/DDBJ databases">
        <title>Genomic Encyclopedia of Type Strains, Phase III (KMG-III): the genomes of soil and plant-associated and newly described type strains.</title>
        <authorList>
            <person name="Whitman W."/>
        </authorList>
    </citation>
    <scope>NUCLEOTIDE SEQUENCE</scope>
    <source>
        <strain evidence="8">HMT 1</strain>
    </source>
</reference>
<dbReference type="EMBL" id="JANUCT010000009">
    <property type="protein sequence ID" value="MCS3903507.1"/>
    <property type="molecule type" value="Genomic_DNA"/>
</dbReference>
<dbReference type="RefSeq" id="WP_259055315.1">
    <property type="nucleotide sequence ID" value="NZ_JANUCT010000009.1"/>
</dbReference>
<sequence>MNKRFTGIGMTSQRARDRLVEKLRAMGIRDEGILDAMRRVPRHIFIDEALSSRAYENTALPIGYGQTISQPYIVARMTEALMQELPPGQTMKRVLEIGTGCGYQTVILAGLAERIYTVERISALLDRAREHFHSLGLRNIRTKYADGNLGWPEQGPFDGILVTAAPIGVPQQLLDQLAVGGRLLIPVGRSGEQKLLAITRKADDSYEETPLDMVSFVPMLEGLV</sequence>
<comment type="function">
    <text evidence="7">Catalyzes the methyl esterification of L-isoaspartyl residues in peptides and proteins that result from spontaneous decomposition of normal L-aspartyl and L-asparaginyl residues. It plays a role in the repair and/or degradation of damaged proteins.</text>
</comment>
<dbReference type="GO" id="GO:0005737">
    <property type="term" value="C:cytoplasm"/>
    <property type="evidence" value="ECO:0007669"/>
    <property type="project" value="UniProtKB-SubCell"/>
</dbReference>
<keyword evidence="6 7" id="KW-0949">S-adenosyl-L-methionine</keyword>
<dbReference type="PANTHER" id="PTHR11579:SF0">
    <property type="entry name" value="PROTEIN-L-ISOASPARTATE(D-ASPARTATE) O-METHYLTRANSFERASE"/>
    <property type="match status" value="1"/>
</dbReference>
<proteinExistence type="inferred from homology"/>
<evidence type="ECO:0000256" key="2">
    <source>
        <dbReference type="ARBA" id="ARBA00005369"/>
    </source>
</evidence>
<keyword evidence="5 7" id="KW-0808">Transferase</keyword>
<evidence type="ECO:0000256" key="7">
    <source>
        <dbReference type="HAMAP-Rule" id="MF_00090"/>
    </source>
</evidence>
<dbReference type="CDD" id="cd02440">
    <property type="entry name" value="AdoMet_MTases"/>
    <property type="match status" value="1"/>
</dbReference>
<dbReference type="NCBIfam" id="NF001453">
    <property type="entry name" value="PRK00312.1"/>
    <property type="match status" value="1"/>
</dbReference>
<evidence type="ECO:0000313" key="8">
    <source>
        <dbReference type="EMBL" id="MCS3903507.1"/>
    </source>
</evidence>
<comment type="subcellular location">
    <subcellularLocation>
        <location evidence="1 7">Cytoplasm</location>
    </subcellularLocation>
</comment>
<comment type="catalytic activity">
    <reaction evidence="7">
        <text>[protein]-L-isoaspartate + S-adenosyl-L-methionine = [protein]-L-isoaspartate alpha-methyl ester + S-adenosyl-L-homocysteine</text>
        <dbReference type="Rhea" id="RHEA:12705"/>
        <dbReference type="Rhea" id="RHEA-COMP:12143"/>
        <dbReference type="Rhea" id="RHEA-COMP:12144"/>
        <dbReference type="ChEBI" id="CHEBI:57856"/>
        <dbReference type="ChEBI" id="CHEBI:59789"/>
        <dbReference type="ChEBI" id="CHEBI:90596"/>
        <dbReference type="ChEBI" id="CHEBI:90598"/>
        <dbReference type="EC" id="2.1.1.77"/>
    </reaction>
</comment>
<protein>
    <recommendedName>
        <fullName evidence="7">Protein-L-isoaspartate O-methyltransferase</fullName>
        <ecNumber evidence="7">2.1.1.77</ecNumber>
    </recommendedName>
    <alternativeName>
        <fullName evidence="7">L-isoaspartyl protein carboxyl methyltransferase</fullName>
    </alternativeName>
    <alternativeName>
        <fullName evidence="7">Protein L-isoaspartyl methyltransferase</fullName>
    </alternativeName>
    <alternativeName>
        <fullName evidence="7">Protein-beta-aspartate methyltransferase</fullName>
        <shortName evidence="7">PIMT</shortName>
    </alternativeName>
</protein>
<keyword evidence="4 7" id="KW-0489">Methyltransferase</keyword>
<dbReference type="InterPro" id="IPR000682">
    <property type="entry name" value="PCMT"/>
</dbReference>
<accession>A0AAE3L5L3</accession>
<feature type="active site" evidence="7">
    <location>
        <position position="69"/>
    </location>
</feature>
<dbReference type="PANTHER" id="PTHR11579">
    <property type="entry name" value="PROTEIN-L-ISOASPARTATE O-METHYLTRANSFERASE"/>
    <property type="match status" value="1"/>
</dbReference>
<dbReference type="PROSITE" id="PS01279">
    <property type="entry name" value="PCMT"/>
    <property type="match status" value="1"/>
</dbReference>
<evidence type="ECO:0000256" key="3">
    <source>
        <dbReference type="ARBA" id="ARBA00022490"/>
    </source>
</evidence>
<dbReference type="NCBIfam" id="TIGR00080">
    <property type="entry name" value="pimt"/>
    <property type="match status" value="1"/>
</dbReference>